<dbReference type="HOGENOM" id="CLU_2193346_0_0_7"/>
<evidence type="ECO:0000313" key="2">
    <source>
        <dbReference type="Proteomes" id="UP000008139"/>
    </source>
</evidence>
<dbReference type="OrthoDB" id="5516926at2"/>
<gene>
    <name evidence="1" type="ordered locus">Hipma_1284</name>
</gene>
<protein>
    <recommendedName>
        <fullName evidence="3">DUF721 domain-containing protein</fullName>
    </recommendedName>
</protein>
<organism evidence="1 2">
    <name type="scientific">Hippea maritima (strain ATCC 700847 / DSM 10411 / MH2)</name>
    <dbReference type="NCBI Taxonomy" id="760142"/>
    <lineage>
        <taxon>Bacteria</taxon>
        <taxon>Pseudomonadati</taxon>
        <taxon>Campylobacterota</taxon>
        <taxon>Desulfurellia</taxon>
        <taxon>Desulfurellales</taxon>
        <taxon>Hippeaceae</taxon>
        <taxon>Hippea</taxon>
    </lineage>
</organism>
<dbReference type="InParanoid" id="F2LXC8"/>
<name>F2LXC8_HIPMA</name>
<dbReference type="AlphaFoldDB" id="F2LXC8"/>
<evidence type="ECO:0000313" key="1">
    <source>
        <dbReference type="EMBL" id="AEA34242.1"/>
    </source>
</evidence>
<proteinExistence type="predicted"/>
<dbReference type="STRING" id="760142.Hipma_1284"/>
<dbReference type="EMBL" id="CP002606">
    <property type="protein sequence ID" value="AEA34242.1"/>
    <property type="molecule type" value="Genomic_DNA"/>
</dbReference>
<dbReference type="RefSeq" id="WP_013682274.1">
    <property type="nucleotide sequence ID" value="NC_015318.1"/>
</dbReference>
<dbReference type="KEGG" id="hmr:Hipma_1284"/>
<dbReference type="Proteomes" id="UP000008139">
    <property type="component" value="Chromosome"/>
</dbReference>
<accession>F2LXC8</accession>
<reference evidence="1 2" key="1">
    <citation type="journal article" date="2011" name="Stand. Genomic Sci.">
        <title>Complete genome sequence of the thermophilic sulfur-reducer Hippea maritima type strain (MH(2)).</title>
        <authorList>
            <person name="Huntemann M."/>
            <person name="Lu M."/>
            <person name="Nolan M."/>
            <person name="Lapidus A."/>
            <person name="Lucas S."/>
            <person name="Hammon N."/>
            <person name="Deshpande S."/>
            <person name="Cheng J.F."/>
            <person name="Tapia R."/>
            <person name="Han C."/>
            <person name="Goodwin L."/>
            <person name="Pitluck S."/>
            <person name="Liolios K."/>
            <person name="Pagani I."/>
            <person name="Ivanova N."/>
            <person name="Ovchinikova G."/>
            <person name="Pati A."/>
            <person name="Chen A."/>
            <person name="Palaniappan K."/>
            <person name="Land M."/>
            <person name="Hauser L."/>
            <person name="Jeffries C.D."/>
            <person name="Detter J.C."/>
            <person name="Brambilla E.M."/>
            <person name="Rohde M."/>
            <person name="Spring S."/>
            <person name="Goker M."/>
            <person name="Woyke T."/>
            <person name="Bristow J."/>
            <person name="Eisen J.A."/>
            <person name="Markowitz V."/>
            <person name="Hugenholtz P."/>
            <person name="Kyrpides N.C."/>
            <person name="Klenk H.P."/>
            <person name="Mavromatis K."/>
        </authorList>
    </citation>
    <scope>NUCLEOTIDE SEQUENCE [LARGE SCALE GENOMIC DNA]</scope>
    <source>
        <strain evidence="2">ATCC 700847 / DSM 10411 / MH2</strain>
    </source>
</reference>
<reference evidence="2" key="2">
    <citation type="submission" date="2011-03" db="EMBL/GenBank/DDBJ databases">
        <title>The complete genome of Hippea maritima DSM 10411.</title>
        <authorList>
            <consortium name="US DOE Joint Genome Institute (JGI-PGF)"/>
            <person name="Lucas S."/>
            <person name="Copeland A."/>
            <person name="Lapidus A."/>
            <person name="Bruce D."/>
            <person name="Goodwin L."/>
            <person name="Pitluck S."/>
            <person name="Peters L."/>
            <person name="Kyrpides N."/>
            <person name="Mavromatis K."/>
            <person name="Pagani I."/>
            <person name="Ivanova N."/>
            <person name="Mikhailova N."/>
            <person name="Lu M."/>
            <person name="Detter J.C."/>
            <person name="Tapia R."/>
            <person name="Han C."/>
            <person name="Land M."/>
            <person name="Hauser L."/>
            <person name="Markowitz V."/>
            <person name="Cheng J.-F."/>
            <person name="Hugenholtz P."/>
            <person name="Woyke T."/>
            <person name="Wu D."/>
            <person name="Spring S."/>
            <person name="Schroeder M."/>
            <person name="Brambilla E."/>
            <person name="Klenk H.-P."/>
            <person name="Eisen J.A."/>
        </authorList>
    </citation>
    <scope>NUCLEOTIDE SEQUENCE [LARGE SCALE GENOMIC DNA]</scope>
    <source>
        <strain evidence="2">ATCC 700847 / DSM 10411 / MH2</strain>
    </source>
</reference>
<dbReference type="InterPro" id="IPR007922">
    <property type="entry name" value="DciA-like"/>
</dbReference>
<dbReference type="Pfam" id="PF05258">
    <property type="entry name" value="DciA"/>
    <property type="match status" value="1"/>
</dbReference>
<evidence type="ECO:0008006" key="3">
    <source>
        <dbReference type="Google" id="ProtNLM"/>
    </source>
</evidence>
<dbReference type="eggNOG" id="ENOG50319UC">
    <property type="taxonomic scope" value="Bacteria"/>
</dbReference>
<keyword evidence="2" id="KW-1185">Reference proteome</keyword>
<sequence>MIRSVGEIIEKELAKDNKWKIVNLSSYVYEAIKAVMGEGLSSHIEMSGFKDGIIWIKTPSSVFSQELSLWENQIIEKVNGIFKEPVLKGIRFREAWHGRQRQTFRRRD</sequence>